<keyword evidence="2" id="KW-0805">Transcription regulation</keyword>
<reference evidence="6 7" key="1">
    <citation type="submission" date="2019-05" db="EMBL/GenBank/DDBJ databases">
        <title>Pseudorhodobacter turbinis sp. nov., isolated from the gut of the Korean turban shell.</title>
        <authorList>
            <person name="Jeong Y.-S."/>
            <person name="Kang W.-R."/>
            <person name="Bae J.-W."/>
        </authorList>
    </citation>
    <scope>NUCLEOTIDE SEQUENCE [LARGE SCALE GENOMIC DNA]</scope>
    <source>
        <strain evidence="6 7">S12M18</strain>
        <plasmid evidence="6 7">unnamed1</plasmid>
    </source>
</reference>
<dbReference type="RefSeq" id="WP_137195076.1">
    <property type="nucleotide sequence ID" value="NZ_CP039965.1"/>
</dbReference>
<dbReference type="InterPro" id="IPR011991">
    <property type="entry name" value="ArsR-like_HTH"/>
</dbReference>
<dbReference type="PRINTS" id="PR00778">
    <property type="entry name" value="HTHARSR"/>
</dbReference>
<dbReference type="GO" id="GO:0046685">
    <property type="term" value="P:response to arsenic-containing substance"/>
    <property type="evidence" value="ECO:0007669"/>
    <property type="project" value="UniProtKB-KW"/>
</dbReference>
<feature type="domain" description="HTH arsR-type" evidence="5">
    <location>
        <begin position="1"/>
        <end position="99"/>
    </location>
</feature>
<proteinExistence type="predicted"/>
<geneLocation type="plasmid" evidence="6 7">
    <name>unnamed1</name>
</geneLocation>
<evidence type="ECO:0000256" key="4">
    <source>
        <dbReference type="ARBA" id="ARBA00023163"/>
    </source>
</evidence>
<dbReference type="InterPro" id="IPR051081">
    <property type="entry name" value="HTH_MetalResp_TranReg"/>
</dbReference>
<accession>A0A4P8EK66</accession>
<dbReference type="SMART" id="SM00418">
    <property type="entry name" value="HTH_ARSR"/>
    <property type="match status" value="1"/>
</dbReference>
<dbReference type="InterPro" id="IPR036388">
    <property type="entry name" value="WH-like_DNA-bd_sf"/>
</dbReference>
<evidence type="ECO:0000313" key="6">
    <source>
        <dbReference type="EMBL" id="QCO57273.1"/>
    </source>
</evidence>
<dbReference type="InterPro" id="IPR001845">
    <property type="entry name" value="HTH_ArsR_DNA-bd_dom"/>
</dbReference>
<dbReference type="Proteomes" id="UP000298631">
    <property type="component" value="Plasmid unnamed1"/>
</dbReference>
<gene>
    <name evidence="6" type="ORF">EOK75_16115</name>
</gene>
<organism evidence="6 7">
    <name type="scientific">Pseudorhodobacter turbinis</name>
    <dbReference type="NCBI Taxonomy" id="2500533"/>
    <lineage>
        <taxon>Bacteria</taxon>
        <taxon>Pseudomonadati</taxon>
        <taxon>Pseudomonadota</taxon>
        <taxon>Alphaproteobacteria</taxon>
        <taxon>Rhodobacterales</taxon>
        <taxon>Paracoccaceae</taxon>
        <taxon>Pseudorhodobacter</taxon>
    </lineage>
</organism>
<dbReference type="PROSITE" id="PS50987">
    <property type="entry name" value="HTH_ARSR_2"/>
    <property type="match status" value="1"/>
</dbReference>
<sequence>MDDRYVEALKAIAEPHRLRLFWLLLEVNERICVAEAMDVLGETHYNVSRNLKILLKAGLVRAEKDGKWVFYTLNTKDNAFYRSLANTVQTIPAYECEDEIKRCRLRLSLRKDGRCVVGAGSAEWAEISGPATLG</sequence>
<protein>
    <submittedName>
        <fullName evidence="6">Winged helix-turn-helix transcriptional regulator</fullName>
    </submittedName>
</protein>
<keyword evidence="4" id="KW-0804">Transcription</keyword>
<evidence type="ECO:0000256" key="2">
    <source>
        <dbReference type="ARBA" id="ARBA00023015"/>
    </source>
</evidence>
<evidence type="ECO:0000256" key="3">
    <source>
        <dbReference type="ARBA" id="ARBA00023125"/>
    </source>
</evidence>
<evidence type="ECO:0000313" key="7">
    <source>
        <dbReference type="Proteomes" id="UP000298631"/>
    </source>
</evidence>
<dbReference type="GO" id="GO:0003677">
    <property type="term" value="F:DNA binding"/>
    <property type="evidence" value="ECO:0007669"/>
    <property type="project" value="UniProtKB-KW"/>
</dbReference>
<dbReference type="SUPFAM" id="SSF46785">
    <property type="entry name" value="Winged helix' DNA-binding domain"/>
    <property type="match status" value="1"/>
</dbReference>
<dbReference type="Gene3D" id="1.10.10.10">
    <property type="entry name" value="Winged helix-like DNA-binding domain superfamily/Winged helix DNA-binding domain"/>
    <property type="match status" value="1"/>
</dbReference>
<keyword evidence="6" id="KW-0614">Plasmid</keyword>
<dbReference type="CDD" id="cd00090">
    <property type="entry name" value="HTH_ARSR"/>
    <property type="match status" value="1"/>
</dbReference>
<dbReference type="InterPro" id="IPR036390">
    <property type="entry name" value="WH_DNA-bd_sf"/>
</dbReference>
<dbReference type="NCBIfam" id="NF033788">
    <property type="entry name" value="HTH_metalloreg"/>
    <property type="match status" value="1"/>
</dbReference>
<dbReference type="GO" id="GO:0003700">
    <property type="term" value="F:DNA-binding transcription factor activity"/>
    <property type="evidence" value="ECO:0007669"/>
    <property type="project" value="InterPro"/>
</dbReference>
<keyword evidence="3" id="KW-0238">DNA-binding</keyword>
<name>A0A4P8EK66_9RHOB</name>
<dbReference type="OrthoDB" id="9790747at2"/>
<keyword evidence="1" id="KW-0059">Arsenical resistance</keyword>
<dbReference type="KEGG" id="pseb:EOK75_16115"/>
<dbReference type="AlphaFoldDB" id="A0A4P8EK66"/>
<dbReference type="EMBL" id="CP039965">
    <property type="protein sequence ID" value="QCO57273.1"/>
    <property type="molecule type" value="Genomic_DNA"/>
</dbReference>
<evidence type="ECO:0000259" key="5">
    <source>
        <dbReference type="PROSITE" id="PS50987"/>
    </source>
</evidence>
<dbReference type="PANTHER" id="PTHR33154">
    <property type="entry name" value="TRANSCRIPTIONAL REGULATOR, ARSR FAMILY"/>
    <property type="match status" value="1"/>
</dbReference>
<keyword evidence="7" id="KW-1185">Reference proteome</keyword>
<evidence type="ECO:0000256" key="1">
    <source>
        <dbReference type="ARBA" id="ARBA00022849"/>
    </source>
</evidence>
<dbReference type="Pfam" id="PF12840">
    <property type="entry name" value="HTH_20"/>
    <property type="match status" value="1"/>
</dbReference>
<dbReference type="PANTHER" id="PTHR33154:SF18">
    <property type="entry name" value="ARSENICAL RESISTANCE OPERON REPRESSOR"/>
    <property type="match status" value="1"/>
</dbReference>